<feature type="transmembrane region" description="Helical" evidence="9">
    <location>
        <begin position="160"/>
        <end position="185"/>
    </location>
</feature>
<feature type="transmembrane region" description="Helical" evidence="9">
    <location>
        <begin position="1962"/>
        <end position="1981"/>
    </location>
</feature>
<dbReference type="GO" id="GO:1902600">
    <property type="term" value="P:proton transmembrane transport"/>
    <property type="evidence" value="ECO:0007669"/>
    <property type="project" value="InterPro"/>
</dbReference>
<feature type="transmembrane region" description="Helical" evidence="9">
    <location>
        <begin position="2251"/>
        <end position="2274"/>
    </location>
</feature>
<keyword evidence="10" id="KW-0732">Signal</keyword>
<feature type="region of interest" description="Disordered" evidence="8">
    <location>
        <begin position="301"/>
        <end position="336"/>
    </location>
</feature>
<dbReference type="VEuPathDB" id="FungiDB:PC110_g11037"/>
<evidence type="ECO:0000256" key="8">
    <source>
        <dbReference type="SAM" id="MobiDB-lite"/>
    </source>
</evidence>
<feature type="transmembrane region" description="Helical" evidence="9">
    <location>
        <begin position="1860"/>
        <end position="1882"/>
    </location>
</feature>
<feature type="transmembrane region" description="Helical" evidence="9">
    <location>
        <begin position="1894"/>
        <end position="1914"/>
    </location>
</feature>
<dbReference type="OrthoDB" id="119067at2759"/>
<keyword evidence="2" id="KW-1003">Cell membrane</keyword>
<protein>
    <recommendedName>
        <fullName evidence="11">Cation/H+ exchanger transmembrane domain-containing protein</fullName>
    </recommendedName>
</protein>
<feature type="transmembrane region" description="Helical" evidence="9">
    <location>
        <begin position="197"/>
        <end position="216"/>
    </location>
</feature>
<dbReference type="GO" id="GO:0015297">
    <property type="term" value="F:antiporter activity"/>
    <property type="evidence" value="ECO:0007669"/>
    <property type="project" value="InterPro"/>
</dbReference>
<comment type="caution">
    <text evidence="12">The sequence shown here is derived from an EMBL/GenBank/DDBJ whole genome shotgun (WGS) entry which is preliminary data.</text>
</comment>
<feature type="compositionally biased region" description="Basic and acidic residues" evidence="8">
    <location>
        <begin position="1435"/>
        <end position="1462"/>
    </location>
</feature>
<reference evidence="12" key="1">
    <citation type="submission" date="2021-01" db="EMBL/GenBank/DDBJ databases">
        <title>Phytophthora aleatoria, a newly-described species from Pinus radiata is distinct from Phytophthora cactorum isolates based on comparative genomics.</title>
        <authorList>
            <person name="Mcdougal R."/>
            <person name="Panda P."/>
            <person name="Williams N."/>
            <person name="Studholme D.J."/>
        </authorList>
    </citation>
    <scope>NUCLEOTIDE SEQUENCE</scope>
    <source>
        <strain evidence="12">NZFS 3830</strain>
    </source>
</reference>
<feature type="signal peptide" evidence="10">
    <location>
        <begin position="1"/>
        <end position="33"/>
    </location>
</feature>
<feature type="transmembrane region" description="Helical" evidence="9">
    <location>
        <begin position="2890"/>
        <end position="2908"/>
    </location>
</feature>
<feature type="transmembrane region" description="Helical" evidence="9">
    <location>
        <begin position="1929"/>
        <end position="1950"/>
    </location>
</feature>
<dbReference type="VEuPathDB" id="FungiDB:PC110_g11034"/>
<keyword evidence="3 9" id="KW-0812">Transmembrane</keyword>
<dbReference type="PANTHER" id="PTHR43021">
    <property type="entry name" value="NA(+)/H(+) ANTIPORTER-RELATED"/>
    <property type="match status" value="1"/>
</dbReference>
<feature type="transmembrane region" description="Helical" evidence="9">
    <location>
        <begin position="2863"/>
        <end position="2884"/>
    </location>
</feature>
<feature type="domain" description="Cation/H+ exchanger transmembrane" evidence="11">
    <location>
        <begin position="965"/>
        <end position="1168"/>
    </location>
</feature>
<evidence type="ECO:0000259" key="11">
    <source>
        <dbReference type="Pfam" id="PF00999"/>
    </source>
</evidence>
<feature type="transmembrane region" description="Helical" evidence="9">
    <location>
        <begin position="1108"/>
        <end position="1127"/>
    </location>
</feature>
<feature type="transmembrane region" description="Helical" evidence="9">
    <location>
        <begin position="1828"/>
        <end position="1848"/>
    </location>
</feature>
<keyword evidence="5 9" id="KW-0472">Membrane</keyword>
<feature type="transmembrane region" description="Helical" evidence="9">
    <location>
        <begin position="2155"/>
        <end position="2176"/>
    </location>
</feature>
<dbReference type="VEuPathDB" id="FungiDB:PC110_g11036"/>
<feature type="transmembrane region" description="Helical" evidence="9">
    <location>
        <begin position="1281"/>
        <end position="1299"/>
    </location>
</feature>
<evidence type="ECO:0000313" key="12">
    <source>
        <dbReference type="EMBL" id="KAG6968847.1"/>
    </source>
</evidence>
<feature type="transmembrane region" description="Helical" evidence="9">
    <location>
        <begin position="1339"/>
        <end position="1362"/>
    </location>
</feature>
<dbReference type="InterPro" id="IPR003691">
    <property type="entry name" value="FluC"/>
</dbReference>
<evidence type="ECO:0000256" key="7">
    <source>
        <dbReference type="ARBA" id="ARBA00035585"/>
    </source>
</evidence>
<dbReference type="InterPro" id="IPR006153">
    <property type="entry name" value="Cation/H_exchanger_TM"/>
</dbReference>
<comment type="subcellular location">
    <subcellularLocation>
        <location evidence="1">Cell membrane</location>
        <topology evidence="1">Multi-pass membrane protein</topology>
    </subcellularLocation>
</comment>
<proteinExistence type="inferred from homology"/>
<accession>A0A8T1URT6</accession>
<keyword evidence="4 9" id="KW-1133">Transmembrane helix</keyword>
<feature type="transmembrane region" description="Helical" evidence="9">
    <location>
        <begin position="951"/>
        <end position="970"/>
    </location>
</feature>
<feature type="transmembrane region" description="Helical" evidence="9">
    <location>
        <begin position="2219"/>
        <end position="2239"/>
    </location>
</feature>
<feature type="transmembrane region" description="Helical" evidence="9">
    <location>
        <begin position="430"/>
        <end position="450"/>
    </location>
</feature>
<feature type="transmembrane region" description="Helical" evidence="9">
    <location>
        <begin position="372"/>
        <end position="396"/>
    </location>
</feature>
<evidence type="ECO:0000256" key="3">
    <source>
        <dbReference type="ARBA" id="ARBA00022692"/>
    </source>
</evidence>
<feature type="transmembrane region" description="Helical" evidence="9">
    <location>
        <begin position="1075"/>
        <end position="1096"/>
    </location>
</feature>
<feature type="transmembrane region" description="Helical" evidence="9">
    <location>
        <begin position="267"/>
        <end position="291"/>
    </location>
</feature>
<evidence type="ECO:0000256" key="2">
    <source>
        <dbReference type="ARBA" id="ARBA00022475"/>
    </source>
</evidence>
<name>A0A8T1URT6_9STRA</name>
<dbReference type="Pfam" id="PF00999">
    <property type="entry name" value="Na_H_Exchanger"/>
    <property type="match status" value="3"/>
</dbReference>
<comment type="similarity">
    <text evidence="6">Belongs to the fluoride channel Fluc/FEX (TC 1.A.43) family.</text>
</comment>
<dbReference type="PANTHER" id="PTHR43021:SF2">
    <property type="entry name" value="CATION_H+ EXCHANGER DOMAIN-CONTAINING PROTEIN"/>
    <property type="match status" value="1"/>
</dbReference>
<feature type="transmembrane region" description="Helical" evidence="9">
    <location>
        <begin position="890"/>
        <end position="907"/>
    </location>
</feature>
<dbReference type="Pfam" id="PF02537">
    <property type="entry name" value="CRCB"/>
    <property type="match status" value="2"/>
</dbReference>
<sequence length="3025" mass="328680">MATSRCLLAAPQSTVLLLALSLVVASFLHVASGHPALQEDDDDASRRLSGGGGDKNKTVPFNSWSNAIDTLQYVLAFVVVLVAAHPLGLFFPKLFKLPLITGYLVIGVIAGPFVSNLLSADLVKMLSSYVSALALSFISFQAGQEIYLPELRPQLKPIMMLLGVLYVTAMVILSAGVLIMESAFFYDDMGMACQLGIALMFGSISVLGSPATVMAIKIELNSVGPFTSLMLGATMTAEFIVLISFSISRIVTSIYCAKLDVSMLNLMYTMTIVLSNILVGILLAGVTLLIFKIPGGEQHHGDHGADHGAALPNTTSYTDQKTNEKVAPTNPDMEPHPHNGADTKCSIDELQHTPPTDTCCLSPQAVLSLKGFIWLSMGYMFYISSSLVAEATAAAFGLSWEIKFEALLVLMIASCIAGHNTDIRHDMHVILDTAAPYMFLPFFVMTGAALKLDQVVAAIPLMSLYVILRYVAIFIACYFGGRYILKLTPRQYNNLWLTMTPQAGVALGLANEVQAMSEESWAAEFSATIVAAVVVNQIIGPVLCAMGLSRAGETLQDRILAADAAPKGDMESGDKSMHGGGFSSSTYGGRFSSIHGGGVSQFEVSRRMSSPAVTMGNGDPRSLLPFFKVQNAVVIGDDEIAFEVALELSLYGAQVNVPLLDEERTSKWQKMNETILKRTAKGDLISYKNTLKDRDNAQAMSAADVLIFTGDANRTRENVHLLKSLLGASHPRMIALVPDCKFSKEMKAQGVLVIQPSIALANIATRMALLDQKLAEALSNEISTTSDFSTASYFLRADGGDLADMRLEGRRLALGRNVVNHHSVDYDRLAEALHSEQLPMPPPPSRVAMFGTSSAAGFDPFQRDRNNSSFFVMHDENEETEEIIMDAQHAVLLLVFTVIAAFLHVVSGQATVREDNAADKGHDITRRLSGATGDPDKTVPFNSWSNTIETLRYGLAFVIVLVAAHPLGLFFPKFFKLPLITGYLVIGIIAGPFVANLLTENLVDMLSNYVSALALSFISFQAGQEIYLPELRPQLKAIFILLSTLYVTAMVILTSVHLLVESAFFYDDMGMACQLGIALMFGSISVLGSPATVMAIKIELNSVGPFTSLMLGATMTAEFVVLLSFSISRIVCSIYCAELDVSMGNLMFTLSIVMSNVLLGVILAGVTFVIFQIPGGEHHDHGHADGHENVNTGSPSASAYYNQKTDVKAASVDMDSAPHPHNAHAEDMESASTSSSLLTPQTSLCLKGFIWLAMGYTFYISTATIAQATVASFSLSWEVKFEPLLVLMIAACIAGHHTGIRHDMHVILDTAAPYMFLPFFVMTGAALKLDQVVHAIPLMTVYVLLRYIAIFIACYVGGRFLLKLTPRQYNNLWLTMTPQAGVALGLANEVKAMSDDTWAADFAATIVAAVVVNQIVGPVLCSMGLGRAGETLKDRAAEEHDDKPDIDGKDLENNGDEGDRKVRQSRLSVRASRFSMHDHGAPLPFYKVQNAVVIGDDEVAFEVALELSLYGAQVNVPLLDQERTSKWQKMNETILKRTAKGELISYKNTLKDRDNAQTMSSADVLVFTGDANRTRENIQMLKSLLGESHPRMIALVPDCKFSKEMKARGVLVIQPSIALANIATRMALLDQKSAEALSDEISTTNDFSTASYFLRADGGHRGSVSEMSLEARRLALGRSVVNHHSVDYDRLMETLAAENLPMPPPPSRVAMFGTSAAGFDPFSSRDNNSSFFVMHDDPEDGEEIILGTPGALPKSRSHLASPHVVSASRGLRRANDDTIRRLSTADTDDDLTIPFNSWDNAIDTLQHGLAFVVVLVAAHPLGLFFPKLFKLPLITGYLVIGIIAGPFVSDLITENSVTMLSNYVSALALSFISFQAGQEIYLPELRPQLKSIMILLGVLYVTAMIILSGAILLAEEAFFYKNMVFNCQLGIALMFGSISVLGSPATVMAIKIELNSVGPFTSLMLGATMTAEFVVLVSFSISRIVCSIYCAELDVSIGNLAFTMSIVLANILVGVLLAGMTVLIFKIPGGTPHEHAGHDIEDIIAGRSVSTFHSRRTGHKMTSVDRDMAPHPHNAYNEETPVKKSCWSTNLALSIKGFIWLLMGYMFYISTTLVAKQTAASYSLSWEVKFEPLLVLMIASCIAGHHTGIRHDMHVILDTVAPYMFLPFFVMTGAALKLDQVLDAIPLMSLYVGLRYVAIFIACYFGGRFLLKLTPKQYNNLWLTMTPQAGVALGLATEVQAMSDEPWAAEFAATIVAAVVVNQIIGPVLCAMGLNRAGETLKDRVAEGSVPSDDNNLKSLHSGRFSSIHGGNLSNLHGGNFSSVSMFDAGRRMSSPAMTMGKDPRSLLPFYKVQNAVVIGDDEVAFEVALDLSLYGAQVNVPLLDQERASKWQKMNETILKRTANGDLITFKNTLKDRDNAKAMSAADVLIFTGDVNRTRENVHLLKSLLGESHPRMIALVPDCKFSKEMKAQGVLVIQPSIALANIATRMALLDQKLAEALSNEISTTSDFSTASYFLQPNSGYRDSLSELCLDGRSLALGRSVVNHHSVDYDRLAEVFAAENLPMPPPPSRVAIVGSLRSIGSMHTISEDYATLATPVSESVADGSTSSEEGDVAVPVDQVLLTDEAASDGSTAAAPEQTSSSESKYIPMMMSVVIGAYFGVGVRVLLTEFADVMYESQTELLELLGFGFFLPNVVGCFVMGIATRIKPVLRGQYEVLLTGVTTGFCGCCTTFASWDLGAGLMFVRGRWLNAILMLCVQVASAMTSLRLGVHVAEGIVHYFTLQEYPYRKPPVNLGQLNLDLERNINHFRGIKMHMFGPLVARRVHATEESLAVARDSCNELMAEIVQVEHEQHPVHHHNLVWIMTALLLTALFWVLAFCGFDNYPSSRLLALCFGPIGALLRWYLSLYNSEPICKRFPFFTFIPNVAASCLSCAMEIVGSVVYHDSASAYRHFVMWGQGGVMVGFLGSLSTVSTWVNELDTLSSKRLYWAYRYGLASVIISQLASVFILGMYDVYSSDPLIG</sequence>
<feature type="transmembrane region" description="Helical" evidence="9">
    <location>
        <begin position="2001"/>
        <end position="2025"/>
    </location>
</feature>
<feature type="domain" description="Cation/H+ exchanger transmembrane" evidence="11">
    <location>
        <begin position="1820"/>
        <end position="2019"/>
    </location>
</feature>
<evidence type="ECO:0000256" key="9">
    <source>
        <dbReference type="SAM" id="Phobius"/>
    </source>
</evidence>
<feature type="transmembrane region" description="Helical" evidence="9">
    <location>
        <begin position="525"/>
        <end position="548"/>
    </location>
</feature>
<feature type="transmembrane region" description="Helical" evidence="9">
    <location>
        <begin position="228"/>
        <end position="247"/>
    </location>
</feature>
<dbReference type="GO" id="GO:0005886">
    <property type="term" value="C:plasma membrane"/>
    <property type="evidence" value="ECO:0007669"/>
    <property type="project" value="UniProtKB-SubCell"/>
</dbReference>
<gene>
    <name evidence="12" type="ORF">JG687_00003537</name>
</gene>
<evidence type="ECO:0000313" key="13">
    <source>
        <dbReference type="Proteomes" id="UP000688947"/>
    </source>
</evidence>
<dbReference type="EMBL" id="JAENGZ010000110">
    <property type="protein sequence ID" value="KAG6968847.1"/>
    <property type="molecule type" value="Genomic_DNA"/>
</dbReference>
<feature type="transmembrane region" description="Helical" evidence="9">
    <location>
        <begin position="97"/>
        <end position="114"/>
    </location>
</feature>
<feature type="transmembrane region" description="Helical" evidence="9">
    <location>
        <begin position="2649"/>
        <end position="2670"/>
    </location>
</feature>
<feature type="transmembrane region" description="Helical" evidence="9">
    <location>
        <begin position="2920"/>
        <end position="2946"/>
    </location>
</feature>
<evidence type="ECO:0000256" key="5">
    <source>
        <dbReference type="ARBA" id="ARBA00023136"/>
    </source>
</evidence>
<comment type="catalytic activity">
    <reaction evidence="7">
        <text>fluoride(in) = fluoride(out)</text>
        <dbReference type="Rhea" id="RHEA:76159"/>
        <dbReference type="ChEBI" id="CHEBI:17051"/>
    </reaction>
    <physiologicalReaction direction="left-to-right" evidence="7">
        <dbReference type="Rhea" id="RHEA:76160"/>
    </physiologicalReaction>
</comment>
<feature type="transmembrane region" description="Helical" evidence="9">
    <location>
        <begin position="456"/>
        <end position="480"/>
    </location>
</feature>
<feature type="transmembrane region" description="Helical" evidence="9">
    <location>
        <begin position="2992"/>
        <end position="3015"/>
    </location>
</feature>
<evidence type="ECO:0000256" key="10">
    <source>
        <dbReference type="SAM" id="SignalP"/>
    </source>
</evidence>
<feature type="transmembrane region" description="Helical" evidence="9">
    <location>
        <begin position="2958"/>
        <end position="2980"/>
    </location>
</feature>
<evidence type="ECO:0000256" key="1">
    <source>
        <dbReference type="ARBA" id="ARBA00004651"/>
    </source>
</evidence>
<feature type="transmembrane region" description="Helical" evidence="9">
    <location>
        <begin position="1147"/>
        <end position="1171"/>
    </location>
</feature>
<feature type="transmembrane region" description="Helical" evidence="9">
    <location>
        <begin position="1306"/>
        <end position="1327"/>
    </location>
</feature>
<feature type="transmembrane region" description="Helical" evidence="9">
    <location>
        <begin position="2750"/>
        <end position="2769"/>
    </location>
</feature>
<organism evidence="12 13">
    <name type="scientific">Phytophthora cactorum</name>
    <dbReference type="NCBI Taxonomy" id="29920"/>
    <lineage>
        <taxon>Eukaryota</taxon>
        <taxon>Sar</taxon>
        <taxon>Stramenopiles</taxon>
        <taxon>Oomycota</taxon>
        <taxon>Peronosporomycetes</taxon>
        <taxon>Peronosporales</taxon>
        <taxon>Peronosporaceae</taxon>
        <taxon>Phytophthora</taxon>
    </lineage>
</organism>
<feature type="transmembrane region" description="Helical" evidence="9">
    <location>
        <begin position="402"/>
        <end position="418"/>
    </location>
</feature>
<feature type="transmembrane region" description="Helical" evidence="9">
    <location>
        <begin position="2091"/>
        <end position="2110"/>
    </location>
</feature>
<feature type="region of interest" description="Disordered" evidence="8">
    <location>
        <begin position="1435"/>
        <end position="1463"/>
    </location>
</feature>
<evidence type="ECO:0000256" key="6">
    <source>
        <dbReference type="ARBA" id="ARBA00035120"/>
    </source>
</evidence>
<feature type="transmembrane region" description="Helical" evidence="9">
    <location>
        <begin position="2188"/>
        <end position="2207"/>
    </location>
</feature>
<evidence type="ECO:0000256" key="4">
    <source>
        <dbReference type="ARBA" id="ARBA00022989"/>
    </source>
</evidence>
<feature type="chain" id="PRO_5035882133" description="Cation/H+ exchanger transmembrane domain-containing protein" evidence="10">
    <location>
        <begin position="34"/>
        <end position="3025"/>
    </location>
</feature>
<feature type="transmembrane region" description="Helical" evidence="9">
    <location>
        <begin position="2690"/>
        <end position="2707"/>
    </location>
</feature>
<feature type="transmembrane region" description="Helical" evidence="9">
    <location>
        <begin position="126"/>
        <end position="148"/>
    </location>
</feature>
<feature type="transmembrane region" description="Helical" evidence="9">
    <location>
        <begin position="1249"/>
        <end position="1275"/>
    </location>
</feature>
<feature type="transmembrane region" description="Helical" evidence="9">
    <location>
        <begin position="70"/>
        <end position="90"/>
    </location>
</feature>
<feature type="transmembrane region" description="Helical" evidence="9">
    <location>
        <begin position="2719"/>
        <end position="2738"/>
    </location>
</feature>
<feature type="domain" description="Cation/H+ exchanger transmembrane" evidence="11">
    <location>
        <begin position="86"/>
        <end position="286"/>
    </location>
</feature>
<dbReference type="Proteomes" id="UP000688947">
    <property type="component" value="Unassembled WGS sequence"/>
</dbReference>
<feature type="transmembrane region" description="Helical" evidence="9">
    <location>
        <begin position="1035"/>
        <end position="1060"/>
    </location>
</feature>
<feature type="transmembrane region" description="Helical" evidence="9">
    <location>
        <begin position="977"/>
        <end position="999"/>
    </location>
</feature>